<evidence type="ECO:0000259" key="2">
    <source>
        <dbReference type="Pfam" id="PF01757"/>
    </source>
</evidence>
<dbReference type="PANTHER" id="PTHR11161">
    <property type="entry name" value="O-ACYLTRANSFERASE"/>
    <property type="match status" value="1"/>
</dbReference>
<feature type="transmembrane region" description="Helical" evidence="1">
    <location>
        <begin position="166"/>
        <end position="185"/>
    </location>
</feature>
<dbReference type="GO" id="GO:0016747">
    <property type="term" value="F:acyltransferase activity, transferring groups other than amino-acyl groups"/>
    <property type="evidence" value="ECO:0007669"/>
    <property type="project" value="InterPro"/>
</dbReference>
<evidence type="ECO:0000256" key="1">
    <source>
        <dbReference type="SAM" id="Phobius"/>
    </source>
</evidence>
<feature type="transmembrane region" description="Helical" evidence="1">
    <location>
        <begin position="279"/>
        <end position="301"/>
    </location>
</feature>
<keyword evidence="4" id="KW-1185">Reference proteome</keyword>
<protein>
    <submittedName>
        <fullName evidence="3">Nose resistant to fluoxetine protein 6</fullName>
    </submittedName>
</protein>
<feature type="transmembrane region" description="Helical" evidence="1">
    <location>
        <begin position="81"/>
        <end position="100"/>
    </location>
</feature>
<keyword evidence="1" id="KW-0472">Membrane</keyword>
<feature type="transmembrane region" description="Helical" evidence="1">
    <location>
        <begin position="53"/>
        <end position="74"/>
    </location>
</feature>
<sequence>MILLGFHSTLFTYMSSSPIWPTYDTNPVCRETWIWNLLHINNFNTHYNQCMNMTWFLACLMQLYVISPLFMIPLNRWPRIGCVLSVVTICVSSFACFIITKQHNLIGSVPKIELQSNALEEVNKRLWQFIDELYQKTYVRFTPYLIGILLGCYLHNRRLTKKNDLLTLSFGWIISAILMCISFFALYNREESVWEAAVYNGVKDILFSCGFSWLIFVCVTGQGGLLEKFLSHQIFKPLSRLSFCGYLTQTIVLEGYFLSVEVFVEESILYQGMLSDLSWVLLFTRLFLWTLISGFVVSLLFESPVIRLLYTYFPSK</sequence>
<organism evidence="3 4">
    <name type="scientific">Araneus ventricosus</name>
    <name type="common">Orbweaver spider</name>
    <name type="synonym">Epeira ventricosa</name>
    <dbReference type="NCBI Taxonomy" id="182803"/>
    <lineage>
        <taxon>Eukaryota</taxon>
        <taxon>Metazoa</taxon>
        <taxon>Ecdysozoa</taxon>
        <taxon>Arthropoda</taxon>
        <taxon>Chelicerata</taxon>
        <taxon>Arachnida</taxon>
        <taxon>Araneae</taxon>
        <taxon>Araneomorphae</taxon>
        <taxon>Entelegynae</taxon>
        <taxon>Araneoidea</taxon>
        <taxon>Araneidae</taxon>
        <taxon>Araneus</taxon>
    </lineage>
</organism>
<dbReference type="PANTHER" id="PTHR11161:SF69">
    <property type="entry name" value="NOSE RESISTANT TO FLUOXETINE PROTEIN 6-LIKE PROTEIN"/>
    <property type="match status" value="1"/>
</dbReference>
<dbReference type="OrthoDB" id="6435258at2759"/>
<keyword evidence="1" id="KW-0812">Transmembrane</keyword>
<comment type="caution">
    <text evidence="3">The sequence shown here is derived from an EMBL/GenBank/DDBJ whole genome shotgun (WGS) entry which is preliminary data.</text>
</comment>
<evidence type="ECO:0000313" key="4">
    <source>
        <dbReference type="Proteomes" id="UP000499080"/>
    </source>
</evidence>
<evidence type="ECO:0000313" key="3">
    <source>
        <dbReference type="EMBL" id="GBM57174.1"/>
    </source>
</evidence>
<accession>A0A4Y2GYI2</accession>
<dbReference type="InterPro" id="IPR052728">
    <property type="entry name" value="O2_lipid_transport_reg"/>
</dbReference>
<dbReference type="Pfam" id="PF01757">
    <property type="entry name" value="Acyl_transf_3"/>
    <property type="match status" value="1"/>
</dbReference>
<proteinExistence type="predicted"/>
<dbReference type="AlphaFoldDB" id="A0A4Y2GYI2"/>
<gene>
    <name evidence="3" type="primary">nrf-6_49</name>
    <name evidence="3" type="ORF">AVEN_55065_1</name>
</gene>
<feature type="transmembrane region" description="Helical" evidence="1">
    <location>
        <begin position="238"/>
        <end position="259"/>
    </location>
</feature>
<dbReference type="Proteomes" id="UP000499080">
    <property type="component" value="Unassembled WGS sequence"/>
</dbReference>
<name>A0A4Y2GYI2_ARAVE</name>
<keyword evidence="1" id="KW-1133">Transmembrane helix</keyword>
<feature type="transmembrane region" description="Helical" evidence="1">
    <location>
        <begin position="205"/>
        <end position="226"/>
    </location>
</feature>
<dbReference type="EMBL" id="BGPR01001581">
    <property type="protein sequence ID" value="GBM57174.1"/>
    <property type="molecule type" value="Genomic_DNA"/>
</dbReference>
<feature type="domain" description="Acyltransferase 3" evidence="2">
    <location>
        <begin position="7"/>
        <end position="297"/>
    </location>
</feature>
<reference evidence="3 4" key="1">
    <citation type="journal article" date="2019" name="Sci. Rep.">
        <title>Orb-weaving spider Araneus ventricosus genome elucidates the spidroin gene catalogue.</title>
        <authorList>
            <person name="Kono N."/>
            <person name="Nakamura H."/>
            <person name="Ohtoshi R."/>
            <person name="Moran D.A.P."/>
            <person name="Shinohara A."/>
            <person name="Yoshida Y."/>
            <person name="Fujiwara M."/>
            <person name="Mori M."/>
            <person name="Tomita M."/>
            <person name="Arakawa K."/>
        </authorList>
    </citation>
    <scope>NUCLEOTIDE SEQUENCE [LARGE SCALE GENOMIC DNA]</scope>
</reference>
<dbReference type="InterPro" id="IPR002656">
    <property type="entry name" value="Acyl_transf_3_dom"/>
</dbReference>